<dbReference type="PANTHER" id="PTHR43289:SF34">
    <property type="entry name" value="SERINE_THREONINE-PROTEIN KINASE YBDM-RELATED"/>
    <property type="match status" value="1"/>
</dbReference>
<accession>A0A6G9XK82</accession>
<feature type="transmembrane region" description="Helical" evidence="5">
    <location>
        <begin position="574"/>
        <end position="595"/>
    </location>
</feature>
<dbReference type="GO" id="GO:0004674">
    <property type="term" value="F:protein serine/threonine kinase activity"/>
    <property type="evidence" value="ECO:0007669"/>
    <property type="project" value="TreeGrafter"/>
</dbReference>
<organism evidence="7 8">
    <name type="scientific">Nocardia brasiliensis</name>
    <dbReference type="NCBI Taxonomy" id="37326"/>
    <lineage>
        <taxon>Bacteria</taxon>
        <taxon>Bacillati</taxon>
        <taxon>Actinomycetota</taxon>
        <taxon>Actinomycetes</taxon>
        <taxon>Mycobacteriales</taxon>
        <taxon>Nocardiaceae</taxon>
        <taxon>Nocardia</taxon>
    </lineage>
</organism>
<dbReference type="Gene3D" id="1.10.510.10">
    <property type="entry name" value="Transferase(Phosphotransferase) domain 1"/>
    <property type="match status" value="1"/>
</dbReference>
<evidence type="ECO:0000256" key="4">
    <source>
        <dbReference type="ARBA" id="ARBA00022840"/>
    </source>
</evidence>
<evidence type="ECO:0000259" key="6">
    <source>
        <dbReference type="PROSITE" id="PS50011"/>
    </source>
</evidence>
<dbReference type="Proteomes" id="UP000501705">
    <property type="component" value="Chromosome"/>
</dbReference>
<evidence type="ECO:0000256" key="1">
    <source>
        <dbReference type="ARBA" id="ARBA00022679"/>
    </source>
</evidence>
<keyword evidence="3 7" id="KW-0418">Kinase</keyword>
<dbReference type="InterPro" id="IPR008271">
    <property type="entry name" value="Ser/Thr_kinase_AS"/>
</dbReference>
<dbReference type="AlphaFoldDB" id="A0A6G9XK82"/>
<evidence type="ECO:0000313" key="8">
    <source>
        <dbReference type="Proteomes" id="UP000501705"/>
    </source>
</evidence>
<evidence type="ECO:0000256" key="5">
    <source>
        <dbReference type="SAM" id="Phobius"/>
    </source>
</evidence>
<dbReference type="RefSeq" id="WP_167460463.1">
    <property type="nucleotide sequence ID" value="NZ_CP046171.1"/>
</dbReference>
<keyword evidence="4" id="KW-0067">ATP-binding</keyword>
<sequence length="787" mass="85782">MTASQVDAVARFAAEWQRSLRDDRRAPPRIADYVPDGTQTRLAILTELLRIDLRERWTRAATLGKRIAEYRKEFPEVEQSPELAGLVCAEFMARRRHAPLSVAAFAAEYPEFAAEIHARLRAFDIDDDTADLLAPESAAALAALAELAPGRRIDDFDLLTDLGTGVLGRVFLARQISMQRLVAVRLSAGRAGAPQTMAQLDHAHIVRVFDQRVLRTDDAPETEFDAWTTTDFGSALDATRPGPDPSHTVAAAATWVVQPRSEVPATDAAAPRLVYMQYLPGGTALGVLEQRRRGPESDGGALLLRAVDAAMAAKGEIRPSDSSVRTEIATLSWPETVAWVGRRLADALDHAAHLGVLHHDIKPANVLFTAEGVPKLADFALRAAAPSAAVPNHTEFEDDSLRYQSPEQLARLLDPAAPAPGTRSDLYSLGLLLWELLTGTHPFDDQPRPRTEAIARMLEARRAGIPETALAQLPADTPPSLRRVLLDCLRPEPKRRWRTGAELAGQLDLCLDARARDLVDPPPSSLRFRTRGWLIPVAALCVGVPNVLASWYNIQLNQSLIIDRLAAADQEKFFTVGLINNLISFPLAAVLLIALGRRPLTVSFRLARGREYSARTLAKARRDTLLLGDWAVLVPFAMWIVAGVAWPLALAASGVSLPPGTFLHFFAAQVVCAAIALAYPFFPAMLFAVRVVYPQLLVRGGVGPGDERQLRKLARRGNFYLGVAASVPLLGVAGATFVDAADLGLVIVPVRLLSVGGILAFVVTYRLFRWLEADLLALARAIPQRKR</sequence>
<evidence type="ECO:0000256" key="3">
    <source>
        <dbReference type="ARBA" id="ARBA00022777"/>
    </source>
</evidence>
<dbReference type="GO" id="GO:0005524">
    <property type="term" value="F:ATP binding"/>
    <property type="evidence" value="ECO:0007669"/>
    <property type="project" value="UniProtKB-KW"/>
</dbReference>
<dbReference type="PANTHER" id="PTHR43289">
    <property type="entry name" value="MITOGEN-ACTIVATED PROTEIN KINASE KINASE KINASE 20-RELATED"/>
    <property type="match status" value="1"/>
</dbReference>
<dbReference type="InterPro" id="IPR000719">
    <property type="entry name" value="Prot_kinase_dom"/>
</dbReference>
<protein>
    <submittedName>
        <fullName evidence="7">Protein kinase</fullName>
    </submittedName>
</protein>
<keyword evidence="1" id="KW-0808">Transferase</keyword>
<gene>
    <name evidence="7" type="ORF">F5X71_02415</name>
</gene>
<dbReference type="Pfam" id="PF00069">
    <property type="entry name" value="Pkinase"/>
    <property type="match status" value="1"/>
</dbReference>
<evidence type="ECO:0000256" key="2">
    <source>
        <dbReference type="ARBA" id="ARBA00022741"/>
    </source>
</evidence>
<dbReference type="InterPro" id="IPR011009">
    <property type="entry name" value="Kinase-like_dom_sf"/>
</dbReference>
<keyword evidence="5" id="KW-0472">Membrane</keyword>
<keyword evidence="2" id="KW-0547">Nucleotide-binding</keyword>
<dbReference type="PROSITE" id="PS50011">
    <property type="entry name" value="PROTEIN_KINASE_DOM"/>
    <property type="match status" value="1"/>
</dbReference>
<feature type="transmembrane region" description="Helical" evidence="5">
    <location>
        <begin position="718"/>
        <end position="738"/>
    </location>
</feature>
<feature type="transmembrane region" description="Helical" evidence="5">
    <location>
        <begin position="625"/>
        <end position="646"/>
    </location>
</feature>
<feature type="transmembrane region" description="Helical" evidence="5">
    <location>
        <begin position="744"/>
        <end position="768"/>
    </location>
</feature>
<evidence type="ECO:0000313" key="7">
    <source>
        <dbReference type="EMBL" id="QIS01316.1"/>
    </source>
</evidence>
<dbReference type="SMART" id="SM00220">
    <property type="entry name" value="S_TKc"/>
    <property type="match status" value="1"/>
</dbReference>
<name>A0A6G9XK82_NOCBR</name>
<dbReference type="PROSITE" id="PS00108">
    <property type="entry name" value="PROTEIN_KINASE_ST"/>
    <property type="match status" value="1"/>
</dbReference>
<keyword evidence="5" id="KW-0812">Transmembrane</keyword>
<feature type="transmembrane region" description="Helical" evidence="5">
    <location>
        <begin position="666"/>
        <end position="689"/>
    </location>
</feature>
<dbReference type="EMBL" id="CP046171">
    <property type="protein sequence ID" value="QIS01316.1"/>
    <property type="molecule type" value="Genomic_DNA"/>
</dbReference>
<feature type="domain" description="Protein kinase" evidence="6">
    <location>
        <begin position="156"/>
        <end position="509"/>
    </location>
</feature>
<dbReference type="SUPFAM" id="SSF56112">
    <property type="entry name" value="Protein kinase-like (PK-like)"/>
    <property type="match status" value="1"/>
</dbReference>
<keyword evidence="5" id="KW-1133">Transmembrane helix</keyword>
<proteinExistence type="predicted"/>
<reference evidence="7 8" key="1">
    <citation type="journal article" date="2019" name="ACS Chem. Biol.">
        <title>Identification and Mobilization of a Cryptic Antibiotic Biosynthesis Gene Locus from a Human-Pathogenic Nocardia Isolate.</title>
        <authorList>
            <person name="Herisse M."/>
            <person name="Ishida K."/>
            <person name="Porter J.L."/>
            <person name="Howden B."/>
            <person name="Hertweck C."/>
            <person name="Stinear T.P."/>
            <person name="Pidot S.J."/>
        </authorList>
    </citation>
    <scope>NUCLEOTIDE SEQUENCE [LARGE SCALE GENOMIC DNA]</scope>
    <source>
        <strain evidence="7 8">AUSMDU00024985</strain>
    </source>
</reference>
<dbReference type="Gene3D" id="3.30.200.20">
    <property type="entry name" value="Phosphorylase Kinase, domain 1"/>
    <property type="match status" value="1"/>
</dbReference>